<keyword evidence="8" id="KW-1185">Reference proteome</keyword>
<sequence length="88" mass="10095">MDFRRTVTHNICEPDAESCSPPPKVQHTVVVDLYQREFLSGSDVTYQCRDRFQMEGDATIRCNDGNWEKHNIVCAQPCRFSGTTKDIV</sequence>
<dbReference type="AlphaFoldDB" id="A0A9N7Z1V1"/>
<gene>
    <name evidence="7" type="ORF">PLEPLA_LOCUS34387</name>
</gene>
<dbReference type="SUPFAM" id="SSF57535">
    <property type="entry name" value="Complement control module/SCR domain"/>
    <property type="match status" value="1"/>
</dbReference>
<reference evidence="7" key="1">
    <citation type="submission" date="2020-03" db="EMBL/GenBank/DDBJ databases">
        <authorList>
            <person name="Weist P."/>
        </authorList>
    </citation>
    <scope>NUCLEOTIDE SEQUENCE</scope>
</reference>
<dbReference type="InterPro" id="IPR035976">
    <property type="entry name" value="Sushi/SCR/CCP_sf"/>
</dbReference>
<dbReference type="PROSITE" id="PS50923">
    <property type="entry name" value="SUSHI"/>
    <property type="match status" value="1"/>
</dbReference>
<dbReference type="PANTHER" id="PTHR45785:SF2">
    <property type="entry name" value="COMPLEMENT FACTOR H-RELATED"/>
    <property type="match status" value="1"/>
</dbReference>
<comment type="caution">
    <text evidence="7">The sequence shown here is derived from an EMBL/GenBank/DDBJ whole genome shotgun (WGS) entry which is preliminary data.</text>
</comment>
<dbReference type="Gene3D" id="2.10.70.10">
    <property type="entry name" value="Complement Module, domain 1"/>
    <property type="match status" value="1"/>
</dbReference>
<dbReference type="Pfam" id="PF00084">
    <property type="entry name" value="Sushi"/>
    <property type="match status" value="1"/>
</dbReference>
<proteinExistence type="predicted"/>
<evidence type="ECO:0000313" key="8">
    <source>
        <dbReference type="Proteomes" id="UP001153269"/>
    </source>
</evidence>
<keyword evidence="2 5" id="KW-0768">Sushi</keyword>
<comment type="subcellular location">
    <subcellularLocation>
        <location evidence="1">Virion</location>
    </subcellularLocation>
</comment>
<organism evidence="7 8">
    <name type="scientific">Pleuronectes platessa</name>
    <name type="common">European plaice</name>
    <dbReference type="NCBI Taxonomy" id="8262"/>
    <lineage>
        <taxon>Eukaryota</taxon>
        <taxon>Metazoa</taxon>
        <taxon>Chordata</taxon>
        <taxon>Craniata</taxon>
        <taxon>Vertebrata</taxon>
        <taxon>Euteleostomi</taxon>
        <taxon>Actinopterygii</taxon>
        <taxon>Neopterygii</taxon>
        <taxon>Teleostei</taxon>
        <taxon>Neoteleostei</taxon>
        <taxon>Acanthomorphata</taxon>
        <taxon>Carangaria</taxon>
        <taxon>Pleuronectiformes</taxon>
        <taxon>Pleuronectoidei</taxon>
        <taxon>Pleuronectidae</taxon>
        <taxon>Pleuronectes</taxon>
    </lineage>
</organism>
<dbReference type="CDD" id="cd00033">
    <property type="entry name" value="CCP"/>
    <property type="match status" value="1"/>
</dbReference>
<keyword evidence="4 5" id="KW-1015">Disulfide bond</keyword>
<evidence type="ECO:0000256" key="4">
    <source>
        <dbReference type="ARBA" id="ARBA00023157"/>
    </source>
</evidence>
<evidence type="ECO:0000256" key="3">
    <source>
        <dbReference type="ARBA" id="ARBA00022729"/>
    </source>
</evidence>
<evidence type="ECO:0000259" key="6">
    <source>
        <dbReference type="PROSITE" id="PS50923"/>
    </source>
</evidence>
<evidence type="ECO:0000256" key="2">
    <source>
        <dbReference type="ARBA" id="ARBA00022659"/>
    </source>
</evidence>
<name>A0A9N7Z1V1_PLEPL</name>
<feature type="domain" description="Sushi" evidence="6">
    <location>
        <begin position="17"/>
        <end position="76"/>
    </location>
</feature>
<evidence type="ECO:0000256" key="1">
    <source>
        <dbReference type="ARBA" id="ARBA00004328"/>
    </source>
</evidence>
<dbReference type="EMBL" id="CADEAL010003923">
    <property type="protein sequence ID" value="CAB1446663.1"/>
    <property type="molecule type" value="Genomic_DNA"/>
</dbReference>
<dbReference type="PANTHER" id="PTHR45785">
    <property type="entry name" value="COMPLEMENT FACTOR H-RELATED"/>
    <property type="match status" value="1"/>
</dbReference>
<accession>A0A9N7Z1V1</accession>
<dbReference type="SMART" id="SM00032">
    <property type="entry name" value="CCP"/>
    <property type="match status" value="1"/>
</dbReference>
<dbReference type="InterPro" id="IPR051503">
    <property type="entry name" value="ComplSys_Reg/VirEntry_Med"/>
</dbReference>
<dbReference type="InterPro" id="IPR000436">
    <property type="entry name" value="Sushi_SCR_CCP_dom"/>
</dbReference>
<dbReference type="Proteomes" id="UP001153269">
    <property type="component" value="Unassembled WGS sequence"/>
</dbReference>
<comment type="caution">
    <text evidence="5">Lacks conserved residue(s) required for the propagation of feature annotation.</text>
</comment>
<keyword evidence="3" id="KW-0732">Signal</keyword>
<evidence type="ECO:0000256" key="5">
    <source>
        <dbReference type="PROSITE-ProRule" id="PRU00302"/>
    </source>
</evidence>
<protein>
    <recommendedName>
        <fullName evidence="6">Sushi domain-containing protein</fullName>
    </recommendedName>
</protein>
<evidence type="ECO:0000313" key="7">
    <source>
        <dbReference type="EMBL" id="CAB1446663.1"/>
    </source>
</evidence>
<feature type="disulfide bond" evidence="5">
    <location>
        <begin position="19"/>
        <end position="62"/>
    </location>
</feature>